<proteinExistence type="inferred from homology"/>
<organism evidence="5">
    <name type="scientific">mine drainage metagenome</name>
    <dbReference type="NCBI Taxonomy" id="410659"/>
    <lineage>
        <taxon>unclassified sequences</taxon>
        <taxon>metagenomes</taxon>
        <taxon>ecological metagenomes</taxon>
    </lineage>
</organism>
<comment type="similarity">
    <text evidence="1">Belongs to the spermidine/spermine synthase family.</text>
</comment>
<evidence type="ECO:0000256" key="3">
    <source>
        <dbReference type="ARBA" id="ARBA00023115"/>
    </source>
</evidence>
<dbReference type="Pfam" id="PF01564">
    <property type="entry name" value="Spermine_synth"/>
    <property type="match status" value="1"/>
</dbReference>
<dbReference type="CDD" id="cd02440">
    <property type="entry name" value="AdoMet_MTases"/>
    <property type="match status" value="1"/>
</dbReference>
<protein>
    <submittedName>
        <fullName evidence="5">Spermidine synthase</fullName>
        <ecNumber evidence="5">2.5.1.16</ecNumber>
    </submittedName>
</protein>
<dbReference type="SUPFAM" id="SSF53335">
    <property type="entry name" value="S-adenosyl-L-methionine-dependent methyltransferases"/>
    <property type="match status" value="1"/>
</dbReference>
<accession>A0A1J5TJV5</accession>
<dbReference type="PANTHER" id="PTHR43317">
    <property type="entry name" value="THERMOSPERMINE SYNTHASE ACAULIS5"/>
    <property type="match status" value="1"/>
</dbReference>
<feature type="domain" description="PABS" evidence="4">
    <location>
        <begin position="1"/>
        <end position="227"/>
    </location>
</feature>
<dbReference type="Gene3D" id="3.40.50.150">
    <property type="entry name" value="Vaccinia Virus protein VP39"/>
    <property type="match status" value="1"/>
</dbReference>
<reference evidence="5" key="1">
    <citation type="submission" date="2016-10" db="EMBL/GenBank/DDBJ databases">
        <title>Sequence of Gallionella enrichment culture.</title>
        <authorList>
            <person name="Poehlein A."/>
            <person name="Muehling M."/>
            <person name="Daniel R."/>
        </authorList>
    </citation>
    <scope>NUCLEOTIDE SEQUENCE</scope>
</reference>
<keyword evidence="2 5" id="KW-0808">Transferase</keyword>
<comment type="caution">
    <text evidence="5">The sequence shown here is derived from an EMBL/GenBank/DDBJ whole genome shotgun (WGS) entry which is preliminary data.</text>
</comment>
<evidence type="ECO:0000256" key="2">
    <source>
        <dbReference type="ARBA" id="ARBA00022679"/>
    </source>
</evidence>
<sequence length="277" mass="30986">MKSPAIQLKDFHDQFKKAASKNLTDEPFVFEEMATISMHFDQHSIQSVMYKHDPEYLVLGYTRTMMGFLFFQSEPENIAMIGLGGGSLAKYCAKYLPDTHFTAVEINAQVIALREKFSIPNDSASFRVLHANGADYVADKSDKVDVLLIDGFDENGHSAKLCSAGFYDNCYSKLSDRGVMVVNLLASDVKFGTYTARIRESFEDRVVVVDAEENGNRIAFAFKGVDYPISKEILLDSVRSLEPKHPIPLHTTAKKILQRLSKHASHSELEQMFGAGL</sequence>
<dbReference type="InterPro" id="IPR029063">
    <property type="entry name" value="SAM-dependent_MTases_sf"/>
</dbReference>
<dbReference type="PANTHER" id="PTHR43317:SF1">
    <property type="entry name" value="THERMOSPERMINE SYNTHASE ACAULIS5"/>
    <property type="match status" value="1"/>
</dbReference>
<evidence type="ECO:0000259" key="4">
    <source>
        <dbReference type="PROSITE" id="PS51006"/>
    </source>
</evidence>
<keyword evidence="3" id="KW-0620">Polyamine biosynthesis</keyword>
<dbReference type="PROSITE" id="PS51006">
    <property type="entry name" value="PABS_2"/>
    <property type="match status" value="1"/>
</dbReference>
<dbReference type="GO" id="GO:0006596">
    <property type="term" value="P:polyamine biosynthetic process"/>
    <property type="evidence" value="ECO:0007669"/>
    <property type="project" value="UniProtKB-KW"/>
</dbReference>
<dbReference type="EC" id="2.5.1.16" evidence="5"/>
<gene>
    <name evidence="5" type="primary">speE_6</name>
    <name evidence="5" type="ORF">GALL_60090</name>
</gene>
<dbReference type="InterPro" id="IPR030374">
    <property type="entry name" value="PABS"/>
</dbReference>
<evidence type="ECO:0000256" key="1">
    <source>
        <dbReference type="ARBA" id="ARBA00007867"/>
    </source>
</evidence>
<evidence type="ECO:0000313" key="5">
    <source>
        <dbReference type="EMBL" id="OIR12310.1"/>
    </source>
</evidence>
<dbReference type="EMBL" id="MLJW01000017">
    <property type="protein sequence ID" value="OIR12310.1"/>
    <property type="molecule type" value="Genomic_DNA"/>
</dbReference>
<dbReference type="GO" id="GO:0004766">
    <property type="term" value="F:spermidine synthase activity"/>
    <property type="evidence" value="ECO:0007669"/>
    <property type="project" value="UniProtKB-EC"/>
</dbReference>
<name>A0A1J5TJV5_9ZZZZ</name>
<dbReference type="AlphaFoldDB" id="A0A1J5TJV5"/>